<dbReference type="GO" id="GO:0003723">
    <property type="term" value="F:RNA binding"/>
    <property type="evidence" value="ECO:0007669"/>
    <property type="project" value="TreeGrafter"/>
</dbReference>
<feature type="compositionally biased region" description="Basic and acidic residues" evidence="5">
    <location>
        <begin position="636"/>
        <end position="654"/>
    </location>
</feature>
<feature type="compositionally biased region" description="Basic and acidic residues" evidence="5">
    <location>
        <begin position="575"/>
        <end position="588"/>
    </location>
</feature>
<feature type="compositionally biased region" description="Low complexity" evidence="5">
    <location>
        <begin position="291"/>
        <end position="301"/>
    </location>
</feature>
<name>A0A316VJN3_9BASI</name>
<evidence type="ECO:0000256" key="1">
    <source>
        <dbReference type="ARBA" id="ARBA00022517"/>
    </source>
</evidence>
<keyword evidence="8" id="KW-1185">Reference proteome</keyword>
<keyword evidence="2 4" id="KW-0698">rRNA processing</keyword>
<dbReference type="AlphaFoldDB" id="A0A316VJN3"/>
<evidence type="ECO:0000256" key="5">
    <source>
        <dbReference type="SAM" id="MobiDB-lite"/>
    </source>
</evidence>
<feature type="compositionally biased region" description="Basic residues" evidence="5">
    <location>
        <begin position="655"/>
        <end position="667"/>
    </location>
</feature>
<keyword evidence="1 4" id="KW-0690">Ribosome biogenesis</keyword>
<dbReference type="GO" id="GO:0043021">
    <property type="term" value="F:ribonucleoprotein complex binding"/>
    <property type="evidence" value="ECO:0007669"/>
    <property type="project" value="UniProtKB-UniRule"/>
</dbReference>
<feature type="region of interest" description="Disordered" evidence="5">
    <location>
        <begin position="276"/>
        <end position="301"/>
    </location>
</feature>
<dbReference type="GO" id="GO:0005654">
    <property type="term" value="C:nucleoplasm"/>
    <property type="evidence" value="ECO:0007669"/>
    <property type="project" value="UniProtKB-SubCell"/>
</dbReference>
<sequence length="667" mass="73650">MARIKKKGTSGAAKNYITRSQAVKKLQVSLSDFRRLCILKGIFPRQPRNVKKANKGSTAPTTFFYNKDIAYLQHEPVLQSLRDYKTFAKKLSRAVGRREWAMAKGLNENKPVYRLDHIIKERYPTFDDSLKDVDDALSLLMLFANLPSNANVQPETIQACARLCAQWQLYVMKARALRKVFLSIKGIYFQAEIRGQSITWLVPYMFTQHIPHEVDFRIMSTFLELYQTLMGFILFKLYTDINLVYPPALDDALEGQGAGVGAFQLTEQAKAALDGLSGQDEGGAKGRQTTKASASSKKVSASEVRRQIKAVNATQAEDDQEVDAMIGGAEAGPSGSSADVALTDDFVERPAKDGEESARLITLADLDASSASSPQQSLFSPYYFYISRECPRGVLEFILRSFGASTSQIGWDEVSGSGSAFKENDPRITHHIIDRPAVNSAARQHEGKRVFVQPQWVVDCINSKKILGAALYAPGQTLPPHLSPFVDDDEVRRRGGYVPAEASVQNSDAQTALEKAEEEEDDSDDESVADEQEVAEDDDDKVAQRPALVALLADPLNEDLVASAELEAEAAGGEDALHELQEAHDVAKKAARKRGSKKGRTTTAAQDEEEAKNMAKMLMSNRQRKLYTKLSYSQGKRGEEARKLAEKKQKIVKADKKKARTGKAKSG</sequence>
<dbReference type="EMBL" id="KZ819602">
    <property type="protein sequence ID" value="PWN37710.1"/>
    <property type="molecule type" value="Genomic_DNA"/>
</dbReference>
<evidence type="ECO:0000313" key="8">
    <source>
        <dbReference type="Proteomes" id="UP000245771"/>
    </source>
</evidence>
<dbReference type="InterPro" id="IPR036420">
    <property type="entry name" value="BRCT_dom_sf"/>
</dbReference>
<feature type="compositionally biased region" description="Basic residues" evidence="5">
    <location>
        <begin position="589"/>
        <end position="600"/>
    </location>
</feature>
<dbReference type="GO" id="GO:0000463">
    <property type="term" value="P:maturation of LSU-rRNA from tricistronic rRNA transcript (SSU-rRNA, 5.8S rRNA, LSU-rRNA)"/>
    <property type="evidence" value="ECO:0007669"/>
    <property type="project" value="UniProtKB-UniRule"/>
</dbReference>
<comment type="subunit">
    <text evidence="4">Component of the NOP7 complex, composed of ERB1, NOP7 and YTM1. Within the NOP7 complex ERB1 appears to interact directly with NOP7 and YTM1. The NOP7 complex also associates with the 66S pre-ribosome.</text>
</comment>
<feature type="region of interest" description="Disordered" evidence="5">
    <location>
        <begin position="570"/>
        <end position="612"/>
    </location>
</feature>
<dbReference type="OrthoDB" id="10264910at2759"/>
<comment type="function">
    <text evidence="4">Component of the NOP7 complex, which is required for maturation of the 25S and 5.8S ribosomal RNAs and formation of the 60S ribosome.</text>
</comment>
<evidence type="ECO:0000259" key="6">
    <source>
        <dbReference type="PROSITE" id="PS50172"/>
    </source>
</evidence>
<comment type="similarity">
    <text evidence="4">Belongs to the pescadillo family.</text>
</comment>
<feature type="region of interest" description="Disordered" evidence="5">
    <location>
        <begin position="627"/>
        <end position="667"/>
    </location>
</feature>
<dbReference type="PANTHER" id="PTHR12221">
    <property type="entry name" value="PESCADILLO - RELATED"/>
    <property type="match status" value="1"/>
</dbReference>
<evidence type="ECO:0000256" key="3">
    <source>
        <dbReference type="ARBA" id="ARBA00023242"/>
    </source>
</evidence>
<evidence type="ECO:0000256" key="4">
    <source>
        <dbReference type="HAMAP-Rule" id="MF_03028"/>
    </source>
</evidence>
<keyword evidence="3 4" id="KW-0539">Nucleus</keyword>
<dbReference type="CDD" id="cd17709">
    <property type="entry name" value="BRCT_pescadillo_like"/>
    <property type="match status" value="1"/>
</dbReference>
<proteinExistence type="inferred from homology"/>
<accession>A0A316VJN3</accession>
<protein>
    <recommendedName>
        <fullName evidence="4">Pescadillo homolog</fullName>
    </recommendedName>
    <alternativeName>
        <fullName evidence="4">Nucleolar protein 7 homolog</fullName>
    </alternativeName>
</protein>
<dbReference type="HAMAP" id="MF_03028">
    <property type="entry name" value="Pescadillo"/>
    <property type="match status" value="1"/>
</dbReference>
<feature type="region of interest" description="Disordered" evidence="5">
    <location>
        <begin position="501"/>
        <end position="542"/>
    </location>
</feature>
<dbReference type="Gene3D" id="3.40.50.10190">
    <property type="entry name" value="BRCT domain"/>
    <property type="match status" value="1"/>
</dbReference>
<dbReference type="GO" id="GO:0000466">
    <property type="term" value="P:maturation of 5.8S rRNA from tricistronic rRNA transcript (SSU-rRNA, 5.8S rRNA, LSU-rRNA)"/>
    <property type="evidence" value="ECO:0007669"/>
    <property type="project" value="UniProtKB-UniRule"/>
</dbReference>
<feature type="domain" description="BRCT" evidence="6">
    <location>
        <begin position="374"/>
        <end position="474"/>
    </location>
</feature>
<dbReference type="GO" id="GO:0070545">
    <property type="term" value="C:PeBoW complex"/>
    <property type="evidence" value="ECO:0007669"/>
    <property type="project" value="TreeGrafter"/>
</dbReference>
<gene>
    <name evidence="4" type="primary">NOP7</name>
    <name evidence="7" type="ORF">FA14DRAFT_159632</name>
</gene>
<dbReference type="InParanoid" id="A0A316VJN3"/>
<reference evidence="7 8" key="1">
    <citation type="journal article" date="2018" name="Mol. Biol. Evol.">
        <title>Broad Genomic Sampling Reveals a Smut Pathogenic Ancestry of the Fungal Clade Ustilaginomycotina.</title>
        <authorList>
            <person name="Kijpornyongpan T."/>
            <person name="Mondo S.J."/>
            <person name="Barry K."/>
            <person name="Sandor L."/>
            <person name="Lee J."/>
            <person name="Lipzen A."/>
            <person name="Pangilinan J."/>
            <person name="LaButti K."/>
            <person name="Hainaut M."/>
            <person name="Henrissat B."/>
            <person name="Grigoriev I.V."/>
            <person name="Spatafora J.W."/>
            <person name="Aime M.C."/>
        </authorList>
    </citation>
    <scope>NUCLEOTIDE SEQUENCE [LARGE SCALE GENOMIC DNA]</scope>
    <source>
        <strain evidence="7 8">MCA 3882</strain>
    </source>
</reference>
<dbReference type="Proteomes" id="UP000245771">
    <property type="component" value="Unassembled WGS sequence"/>
</dbReference>
<dbReference type="FunCoup" id="A0A316VJN3">
    <property type="interactions" value="730"/>
</dbReference>
<dbReference type="GO" id="GO:0030687">
    <property type="term" value="C:preribosome, large subunit precursor"/>
    <property type="evidence" value="ECO:0007669"/>
    <property type="project" value="UniProtKB-UniRule"/>
</dbReference>
<dbReference type="SUPFAM" id="SSF52113">
    <property type="entry name" value="BRCT domain"/>
    <property type="match status" value="1"/>
</dbReference>
<dbReference type="STRING" id="1280837.A0A316VJN3"/>
<dbReference type="PROSITE" id="PS50172">
    <property type="entry name" value="BRCT"/>
    <property type="match status" value="1"/>
</dbReference>
<comment type="subcellular location">
    <subcellularLocation>
        <location evidence="4">Nucleus</location>
        <location evidence="4">Nucleolus</location>
    </subcellularLocation>
    <subcellularLocation>
        <location evidence="4">Nucleus</location>
        <location evidence="4">Nucleoplasm</location>
    </subcellularLocation>
</comment>
<feature type="compositionally biased region" description="Acidic residues" evidence="5">
    <location>
        <begin position="516"/>
        <end position="540"/>
    </location>
</feature>
<dbReference type="PANTHER" id="PTHR12221:SF6">
    <property type="entry name" value="PESCADILLO HOMOLOG"/>
    <property type="match status" value="1"/>
</dbReference>
<dbReference type="InterPro" id="IPR010613">
    <property type="entry name" value="PES"/>
</dbReference>
<dbReference type="Pfam" id="PF06732">
    <property type="entry name" value="Pescadillo_N"/>
    <property type="match status" value="1"/>
</dbReference>
<organism evidence="7 8">
    <name type="scientific">Meira miltonrushii</name>
    <dbReference type="NCBI Taxonomy" id="1280837"/>
    <lineage>
        <taxon>Eukaryota</taxon>
        <taxon>Fungi</taxon>
        <taxon>Dikarya</taxon>
        <taxon>Basidiomycota</taxon>
        <taxon>Ustilaginomycotina</taxon>
        <taxon>Exobasidiomycetes</taxon>
        <taxon>Exobasidiales</taxon>
        <taxon>Brachybasidiaceae</taxon>
        <taxon>Meira</taxon>
    </lineage>
</organism>
<evidence type="ECO:0000256" key="2">
    <source>
        <dbReference type="ARBA" id="ARBA00022552"/>
    </source>
</evidence>
<dbReference type="InterPro" id="IPR001357">
    <property type="entry name" value="BRCT_dom"/>
</dbReference>
<evidence type="ECO:0000313" key="7">
    <source>
        <dbReference type="EMBL" id="PWN37710.1"/>
    </source>
</evidence>